<keyword evidence="1" id="KW-0378">Hydrolase</keyword>
<keyword evidence="1" id="KW-0540">Nuclease</keyword>
<dbReference type="OrthoDB" id="9811593at2"/>
<dbReference type="Proteomes" id="UP000219621">
    <property type="component" value="Unassembled WGS sequence"/>
</dbReference>
<protein>
    <submittedName>
        <fullName evidence="1">Uri superfamily endonuclease</fullName>
    </submittedName>
</protein>
<name>A0A286GHH4_9PROT</name>
<keyword evidence="2" id="KW-1185">Reference proteome</keyword>
<dbReference type="CDD" id="cd10441">
    <property type="entry name" value="GIY-YIG_COG1833"/>
    <property type="match status" value="1"/>
</dbReference>
<evidence type="ECO:0000313" key="1">
    <source>
        <dbReference type="EMBL" id="SOD94987.1"/>
    </source>
</evidence>
<dbReference type="InterPro" id="IPR002837">
    <property type="entry name" value="DUF123"/>
</dbReference>
<accession>A0A286GHH4</accession>
<dbReference type="PANTHER" id="PTHR37460:SF1">
    <property type="entry name" value="ENDONUCLEASE III"/>
    <property type="match status" value="1"/>
</dbReference>
<dbReference type="PANTHER" id="PTHR37460">
    <property type="entry name" value="ENDONUCLEASE III"/>
    <property type="match status" value="1"/>
</dbReference>
<proteinExistence type="predicted"/>
<gene>
    <name evidence="1" type="ORF">SAMN05421508_104188</name>
</gene>
<dbReference type="Pfam" id="PF01986">
    <property type="entry name" value="DUF123"/>
    <property type="match status" value="1"/>
</dbReference>
<sequence>MSNTVTAWTTHPDRLPAAPGAYALLIRLPRRCPLPPRFGPSAALPAGRYLYLGSARGGGGIRARCTRHMAADKTLRWHVDWLTTQPGTTVRAAPFPGGDECALTARALAAGATAPVPGLGASDCPRCAAHLLHLPAALDLRAVAAALAGGE</sequence>
<evidence type="ECO:0000313" key="2">
    <source>
        <dbReference type="Proteomes" id="UP000219621"/>
    </source>
</evidence>
<reference evidence="2" key="1">
    <citation type="submission" date="2017-09" db="EMBL/GenBank/DDBJ databases">
        <authorList>
            <person name="Varghese N."/>
            <person name="Submissions S."/>
        </authorList>
    </citation>
    <scope>NUCLEOTIDE SEQUENCE [LARGE SCALE GENOMIC DNA]</scope>
    <source>
        <strain evidence="2">USBA 140</strain>
    </source>
</reference>
<dbReference type="AlphaFoldDB" id="A0A286GHH4"/>
<dbReference type="GO" id="GO:0004519">
    <property type="term" value="F:endonuclease activity"/>
    <property type="evidence" value="ECO:0007669"/>
    <property type="project" value="UniProtKB-KW"/>
</dbReference>
<organism evidence="1 2">
    <name type="scientific">Caenispirillum bisanense</name>
    <dbReference type="NCBI Taxonomy" id="414052"/>
    <lineage>
        <taxon>Bacteria</taxon>
        <taxon>Pseudomonadati</taxon>
        <taxon>Pseudomonadota</taxon>
        <taxon>Alphaproteobacteria</taxon>
        <taxon>Rhodospirillales</taxon>
        <taxon>Novispirillaceae</taxon>
        <taxon>Caenispirillum</taxon>
    </lineage>
</organism>
<dbReference type="EMBL" id="OCNJ01000004">
    <property type="protein sequence ID" value="SOD94987.1"/>
    <property type="molecule type" value="Genomic_DNA"/>
</dbReference>
<keyword evidence="1" id="KW-0255">Endonuclease</keyword>